<dbReference type="GO" id="GO:0016491">
    <property type="term" value="F:oxidoreductase activity"/>
    <property type="evidence" value="ECO:0007669"/>
    <property type="project" value="InterPro"/>
</dbReference>
<dbReference type="EMBL" id="WTYC01000001">
    <property type="protein sequence ID" value="MXO46800.1"/>
    <property type="molecule type" value="Genomic_DNA"/>
</dbReference>
<evidence type="ECO:0000313" key="2">
    <source>
        <dbReference type="EMBL" id="MXO46800.1"/>
    </source>
</evidence>
<dbReference type="OrthoDB" id="5736081at2"/>
<dbReference type="AlphaFoldDB" id="A0A844XMG5"/>
<keyword evidence="3" id="KW-1185">Reference proteome</keyword>
<name>A0A844XMG5_9SPHN</name>
<dbReference type="Proteomes" id="UP000448199">
    <property type="component" value="Unassembled WGS sequence"/>
</dbReference>
<accession>A0A844XMG5</accession>
<proteinExistence type="predicted"/>
<gene>
    <name evidence="2" type="ORF">GRI69_00780</name>
</gene>
<dbReference type="RefSeq" id="WP_160726428.1">
    <property type="nucleotide sequence ID" value="NZ_WTYC01000001.1"/>
</dbReference>
<evidence type="ECO:0000313" key="3">
    <source>
        <dbReference type="Proteomes" id="UP000448199"/>
    </source>
</evidence>
<dbReference type="SUPFAM" id="SSF52218">
    <property type="entry name" value="Flavoproteins"/>
    <property type="match status" value="1"/>
</dbReference>
<comment type="caution">
    <text evidence="2">The sequence shown here is derived from an EMBL/GenBank/DDBJ whole genome shotgun (WGS) entry which is preliminary data.</text>
</comment>
<organism evidence="2 3">
    <name type="scientific">Qipengyuania vulgaris</name>
    <dbReference type="NCBI Taxonomy" id="291985"/>
    <lineage>
        <taxon>Bacteria</taxon>
        <taxon>Pseudomonadati</taxon>
        <taxon>Pseudomonadota</taxon>
        <taxon>Alphaproteobacteria</taxon>
        <taxon>Sphingomonadales</taxon>
        <taxon>Erythrobacteraceae</taxon>
        <taxon>Qipengyuania</taxon>
    </lineage>
</organism>
<evidence type="ECO:0000259" key="1">
    <source>
        <dbReference type="Pfam" id="PF03358"/>
    </source>
</evidence>
<feature type="domain" description="NADPH-dependent FMN reductase-like" evidence="1">
    <location>
        <begin position="45"/>
        <end position="101"/>
    </location>
</feature>
<dbReference type="Gene3D" id="3.40.50.360">
    <property type="match status" value="1"/>
</dbReference>
<reference evidence="2 3" key="1">
    <citation type="submission" date="2019-12" db="EMBL/GenBank/DDBJ databases">
        <title>Genomic-based taxomic classification of the family Erythrobacteraceae.</title>
        <authorList>
            <person name="Xu L."/>
        </authorList>
    </citation>
    <scope>NUCLEOTIDE SEQUENCE [LARGE SCALE GENOMIC DNA]</scope>
    <source>
        <strain evidence="2 3">DSM 17792</strain>
    </source>
</reference>
<protein>
    <submittedName>
        <fullName evidence="2">Flavodoxin family protein</fullName>
    </submittedName>
</protein>
<dbReference type="InterPro" id="IPR029039">
    <property type="entry name" value="Flavoprotein-like_sf"/>
</dbReference>
<dbReference type="Pfam" id="PF03358">
    <property type="entry name" value="FMN_red"/>
    <property type="match status" value="1"/>
</dbReference>
<dbReference type="InterPro" id="IPR005025">
    <property type="entry name" value="FMN_Rdtase-like_dom"/>
</dbReference>
<sequence length="161" mass="17711">MNDRYLLIVWHSRTGSCEALAKAAFEGGSTRARIMRAKEVEPDHLLEASGYLFACPENLATMSGEMKEMFDRCYYPVLGQIEGRPYATMIAAGSDGEGAQKQIDRIAKGWRLKRVAEKMIVGTHAQTKEEILAPKTIDAEHLSKARDLGRGLGEGIAEGIL</sequence>